<feature type="compositionally biased region" description="Basic and acidic residues" evidence="5">
    <location>
        <begin position="18"/>
        <end position="30"/>
    </location>
</feature>
<dbReference type="Proteomes" id="UP000220102">
    <property type="component" value="Unassembled WGS sequence"/>
</dbReference>
<feature type="compositionally biased region" description="Polar residues" evidence="5">
    <location>
        <begin position="1"/>
        <end position="17"/>
    </location>
</feature>
<proteinExistence type="predicted"/>
<name>A0A2A8CW10_9BACT</name>
<evidence type="ECO:0000256" key="4">
    <source>
        <dbReference type="ARBA" id="ARBA00023136"/>
    </source>
</evidence>
<feature type="region of interest" description="Disordered" evidence="5">
    <location>
        <begin position="1"/>
        <end position="41"/>
    </location>
</feature>
<keyword evidence="9" id="KW-1185">Reference proteome</keyword>
<feature type="compositionally biased region" description="Polar residues" evidence="5">
    <location>
        <begin position="31"/>
        <end position="41"/>
    </location>
</feature>
<comment type="caution">
    <text evidence="8">The sequence shown here is derived from an EMBL/GenBank/DDBJ whole genome shotgun (WGS) entry which is preliminary data.</text>
</comment>
<protein>
    <recommendedName>
        <fullName evidence="7">Translocation and assembly module TamB C-terminal domain-containing protein</fullName>
    </recommendedName>
</protein>
<sequence length="1761" mass="189147">MSTPPSDASDGSPSNDASPKHDAHNAEHDAPQSSKSGTNRRTWTRRIERGLAYTFATITIIAFGVLLALQVNPISTATARYLASTFNPLEGTTLSIDRVDGTWLTSLELTGVRLTRTDSTTGESVEMARIDTVRASYRLSDLLNKTLHVTNARVAGPDVTLRQAADSTWDWVDVLPTSTDTTTSDFVVRVDDATLARGKATARFYAEGRDSVAAVRDLYVDLPHLTSDATLGGLGVRAELDTLGLRATVPGDTSDVTFGTKLRLDPTALRLDTLTLSSSRSEVKGHGFARLPSGPSGQLEDVDLEILAQPLSFLDLVPLLPAANLDASEEVTAALRLSGSGDLLHTQLIADFRDGGAIDVDASFTPRTSPTSDTTKRQSALRYDVQADIDRLTTSLIGLPDTTVNRITSRIRADLEGPAVDRLTGPVSLIIANTRVAETRIDSFAVDAMLRDGTTNFDVRGTVNETGLDGSGRAELFRETPTYRLSAQLTNLDATRFGVQDFPTDVNGKIDIDGSGFSTYDLQAAVDLSLERSRLRDLTLSSGNARLSLSPDSVAGRVGLQTADGSVQVSGKAYLDGSERFRIDTARVKNLNVAALMADTTDSRFHVSMTANGRGFDPTEMRLDGRLTVEESHYGTIRIDSLSSRVGVENGRLSANLATSLNEGRISLTASGRPFDDTITLGIDEGRFEAIDIGEWMADSGYSSDLNGTFEGSLRGTEPQRLQASADVRIDTSQINRAEVSEARINTTMENGVANVAASLTLPEGTTNLGLTLRPFADEPEIVITDGRIQGLDVGALAGIDGLRTGLNGDLSGQVRGTALEEVAGQLNLQIASSYVNNADVQTLDLSVDADSGRAQLQVQSQLAGGSLQADGRLAFDGTTRDEVQSDAATDSTALDLNVRAETLNLAALAGTDSLEASLESLRLTFDGAGTSLSDLRAETDLAARGVRAADLNVRTLDVRGALRDGRLRVDTLLARSNAFDANGGGTVAFVDTVGARSDFRFTAQFQNLSPLRRIMGSERLDAQSAEIDGRIYGAPGALQANVEARLESLVYDDIRIANAEFRAAGAQGDTTAVDNFELAGQVDFFSVSAFRVERTQLRVDYDSSFADVELQAKIDNERNLSIDATLDPFSEPQRLQLNEFNATLGESKWQLLQEASITYGDAYRVNGLLLFSDNQQIAADGRIDPNGTQSLVATIERFDVASIADLAGYTGLGGTLNGTVSLSGPATAPVLDGNLDMALNSGGEDVGDLVMSLSYDSLRIETDATLTHTSGEEFTANGHLPVDLRLDSTDPVDISDDDVDLAFSATDFPIDWIDPFLDPALVTDPSGTLTADLGVDGTVATPELTGSASLNDGRISVTDLDLRYRDASAQLNFEGEDIVLESASVSDDSGGRMEATGRINLTDLTLGQYDLDVTANDFTAIDTRAFNEVRIDGNLDVTGTTDSPVVNGRVTVIQGDIYYSETLSAAETADLATVQLNEDDQRLLERRFGVRLSQADTTTIDTYAAMAMDLNVSIRRDTWLRSRANPELNIQFTGTLDLQKEPFEDARVFGSIDVVPERSTVRQFGQEFQIQEGVLTFNGDPAEPYLDFTAVYEKKSRATNSTEVQITLSAQGRPEDLDLRLSSQPQMDTRNILAYLATGQPADQLFGGGGGSTGDFAENLAIGQLTSLAENFATSNVGLDVVRIQYQPSGGSYFVLGRYVTPRFYVAIEQPVTVDQNQGQNTSSLAPDLTLEYELTDNLLLRAQSRQQSLRFNVLFEYAY</sequence>
<evidence type="ECO:0000256" key="2">
    <source>
        <dbReference type="ARBA" id="ARBA00022692"/>
    </source>
</evidence>
<dbReference type="OrthoDB" id="1489056at2"/>
<dbReference type="InterPro" id="IPR007452">
    <property type="entry name" value="TamB_C"/>
</dbReference>
<dbReference type="GO" id="GO:0009306">
    <property type="term" value="P:protein secretion"/>
    <property type="evidence" value="ECO:0007669"/>
    <property type="project" value="InterPro"/>
</dbReference>
<evidence type="ECO:0000313" key="9">
    <source>
        <dbReference type="Proteomes" id="UP000220102"/>
    </source>
</evidence>
<dbReference type="GO" id="GO:0097347">
    <property type="term" value="C:TAM protein secretion complex"/>
    <property type="evidence" value="ECO:0007669"/>
    <property type="project" value="TreeGrafter"/>
</dbReference>
<dbReference type="Pfam" id="PF04357">
    <property type="entry name" value="TamB"/>
    <property type="match status" value="1"/>
</dbReference>
<gene>
    <name evidence="8" type="ORF">CRI94_12220</name>
</gene>
<evidence type="ECO:0000313" key="8">
    <source>
        <dbReference type="EMBL" id="PEN12777.1"/>
    </source>
</evidence>
<keyword evidence="2 6" id="KW-0812">Transmembrane</keyword>
<dbReference type="EMBL" id="PDEQ01000006">
    <property type="protein sequence ID" value="PEN12777.1"/>
    <property type="molecule type" value="Genomic_DNA"/>
</dbReference>
<evidence type="ECO:0000256" key="5">
    <source>
        <dbReference type="SAM" id="MobiDB-lite"/>
    </source>
</evidence>
<dbReference type="PANTHER" id="PTHR36985:SF1">
    <property type="entry name" value="TRANSLOCATION AND ASSEMBLY MODULE SUBUNIT TAMB"/>
    <property type="match status" value="1"/>
</dbReference>
<dbReference type="GO" id="GO:0005886">
    <property type="term" value="C:plasma membrane"/>
    <property type="evidence" value="ECO:0007669"/>
    <property type="project" value="InterPro"/>
</dbReference>
<evidence type="ECO:0000256" key="6">
    <source>
        <dbReference type="SAM" id="Phobius"/>
    </source>
</evidence>
<feature type="transmembrane region" description="Helical" evidence="6">
    <location>
        <begin position="50"/>
        <end position="69"/>
    </location>
</feature>
<feature type="domain" description="Translocation and assembly module TamB C-terminal" evidence="7">
    <location>
        <begin position="1387"/>
        <end position="1761"/>
    </location>
</feature>
<evidence type="ECO:0000256" key="1">
    <source>
        <dbReference type="ARBA" id="ARBA00004167"/>
    </source>
</evidence>
<evidence type="ECO:0000259" key="7">
    <source>
        <dbReference type="Pfam" id="PF04357"/>
    </source>
</evidence>
<organism evidence="8 9">
    <name type="scientific">Longibacter salinarum</name>
    <dbReference type="NCBI Taxonomy" id="1850348"/>
    <lineage>
        <taxon>Bacteria</taxon>
        <taxon>Pseudomonadati</taxon>
        <taxon>Rhodothermota</taxon>
        <taxon>Rhodothermia</taxon>
        <taxon>Rhodothermales</taxon>
        <taxon>Salisaetaceae</taxon>
        <taxon>Longibacter</taxon>
    </lineage>
</organism>
<reference evidence="8 9" key="1">
    <citation type="submission" date="2017-10" db="EMBL/GenBank/DDBJ databases">
        <title>Draft genome of Longibacter Salinarum.</title>
        <authorList>
            <person name="Goh K.M."/>
            <person name="Shamsir M.S."/>
            <person name="Lim S.W."/>
        </authorList>
    </citation>
    <scope>NUCLEOTIDE SEQUENCE [LARGE SCALE GENOMIC DNA]</scope>
    <source>
        <strain evidence="8 9">KCTC 52045</strain>
    </source>
</reference>
<comment type="subcellular location">
    <subcellularLocation>
        <location evidence="1">Membrane</location>
        <topology evidence="1">Single-pass membrane protein</topology>
    </subcellularLocation>
</comment>
<evidence type="ECO:0000256" key="3">
    <source>
        <dbReference type="ARBA" id="ARBA00022989"/>
    </source>
</evidence>
<dbReference type="PANTHER" id="PTHR36985">
    <property type="entry name" value="TRANSLOCATION AND ASSEMBLY MODULE SUBUNIT TAMB"/>
    <property type="match status" value="1"/>
</dbReference>
<keyword evidence="4 6" id="KW-0472">Membrane</keyword>
<keyword evidence="3 6" id="KW-1133">Transmembrane helix</keyword>
<accession>A0A2A8CW10</accession>
<dbReference type="RefSeq" id="WP_098076130.1">
    <property type="nucleotide sequence ID" value="NZ_PDEQ01000006.1"/>
</dbReference>